<dbReference type="EMBL" id="JBBPFD010000012">
    <property type="protein sequence ID" value="KAK7904155.1"/>
    <property type="molecule type" value="Genomic_DNA"/>
</dbReference>
<accession>A0AAW0NL75</accession>
<sequence length="670" mass="75602">MAPSSPCVETWSWSVPAQRDHPQCCIQVKAMDLQGNLNEPGLVKVMGVCNEDQGGLKAEQDQCTLLSRKNVFEKLTVETEDQRPVAKRQLSSESAARTITVVKKSAVRKDGEDNAKGVKPKTVLGPKQGLSTAGTGRRRRRKDLFSSSEVFQRVDDHVIRVGPELKEKCVYDVKTIALSITQGARTELERLRAIWVWLCHNIEYDISGFLGRSEKLSSPEEVIAAGRGVCCGYSSLCSEMCREVGIECQEVPGHSKGVGYRQGQSLRGVKSDHLWNAVLLSGQWFLLDACWGAGRVDMEHESFVKRFDDFYFLTDPEEFIHSHFPEEERWQLLDCPISIEEFERRVFKTSTFFTLGLRLMQPHHCHILTVYDGEANISLGFSRPTTFTYETTAHQDLLHSGSSEQRDSTKSSFGLLTVSHRTMKLQLMPPASGTYDVKIFARPEAATTPLKWVCSFTVECPVPRAMEEIPENLSCLGVFSRTHRGWVVQIEQGSCEVVLKTSRPLMLVCELVHPKLDPAVAKRCLATQIQSDALTCHVLCPQRGFYRLSMFVRDYEKTDVKFLNAANFLLHCKGKLTKHLRSTRGTFPCVYSAWRKGCVLFEPRMGLLEAESWVRFRVRVPGAQRVCVVGETRTDLKLNKSRVWEADVFTGGGVQQLKLAAQQEKARIWQ</sequence>
<evidence type="ECO:0000256" key="1">
    <source>
        <dbReference type="SAM" id="MobiDB-lite"/>
    </source>
</evidence>
<dbReference type="PANTHER" id="PTHR46333">
    <property type="entry name" value="CYTOKINESIS PROTEIN 3"/>
    <property type="match status" value="1"/>
</dbReference>
<dbReference type="GO" id="GO:0005737">
    <property type="term" value="C:cytoplasm"/>
    <property type="evidence" value="ECO:0007669"/>
    <property type="project" value="TreeGrafter"/>
</dbReference>
<dbReference type="SMART" id="SM00460">
    <property type="entry name" value="TGc"/>
    <property type="match status" value="1"/>
</dbReference>
<gene>
    <name evidence="3" type="ORF">WMY93_016762</name>
</gene>
<dbReference type="SUPFAM" id="SSF54001">
    <property type="entry name" value="Cysteine proteinases"/>
    <property type="match status" value="1"/>
</dbReference>
<dbReference type="Gene3D" id="3.10.620.30">
    <property type="match status" value="1"/>
</dbReference>
<dbReference type="InterPro" id="IPR038765">
    <property type="entry name" value="Papain-like_cys_pep_sf"/>
</dbReference>
<dbReference type="AlphaFoldDB" id="A0AAW0NL75"/>
<feature type="region of interest" description="Disordered" evidence="1">
    <location>
        <begin position="110"/>
        <end position="141"/>
    </location>
</feature>
<proteinExistence type="predicted"/>
<feature type="domain" description="Transglutaminase-like" evidence="2">
    <location>
        <begin position="222"/>
        <end position="291"/>
    </location>
</feature>
<reference evidence="4" key="1">
    <citation type="submission" date="2024-04" db="EMBL/GenBank/DDBJ databases">
        <title>Salinicola lusitanus LLJ914,a marine bacterium isolated from the Okinawa Trough.</title>
        <authorList>
            <person name="Li J."/>
        </authorList>
    </citation>
    <scope>NUCLEOTIDE SEQUENCE [LARGE SCALE GENOMIC DNA]</scope>
</reference>
<name>A0AAW0NL75_9GOBI</name>
<evidence type="ECO:0000313" key="3">
    <source>
        <dbReference type="EMBL" id="KAK7904155.1"/>
    </source>
</evidence>
<comment type="caution">
    <text evidence="3">The sequence shown here is derived from an EMBL/GenBank/DDBJ whole genome shotgun (WGS) entry which is preliminary data.</text>
</comment>
<dbReference type="Proteomes" id="UP001460270">
    <property type="component" value="Unassembled WGS sequence"/>
</dbReference>
<evidence type="ECO:0000259" key="2">
    <source>
        <dbReference type="SMART" id="SM00460"/>
    </source>
</evidence>
<dbReference type="InterPro" id="IPR052557">
    <property type="entry name" value="CAP/Cytokinesis_protein"/>
</dbReference>
<dbReference type="InterPro" id="IPR002931">
    <property type="entry name" value="Transglutaminase-like"/>
</dbReference>
<organism evidence="3 4">
    <name type="scientific">Mugilogobius chulae</name>
    <name type="common">yellowstripe goby</name>
    <dbReference type="NCBI Taxonomy" id="88201"/>
    <lineage>
        <taxon>Eukaryota</taxon>
        <taxon>Metazoa</taxon>
        <taxon>Chordata</taxon>
        <taxon>Craniata</taxon>
        <taxon>Vertebrata</taxon>
        <taxon>Euteleostomi</taxon>
        <taxon>Actinopterygii</taxon>
        <taxon>Neopterygii</taxon>
        <taxon>Teleostei</taxon>
        <taxon>Neoteleostei</taxon>
        <taxon>Acanthomorphata</taxon>
        <taxon>Gobiaria</taxon>
        <taxon>Gobiiformes</taxon>
        <taxon>Gobioidei</taxon>
        <taxon>Gobiidae</taxon>
        <taxon>Gobionellinae</taxon>
        <taxon>Mugilogobius</taxon>
    </lineage>
</organism>
<dbReference type="Pfam" id="PF01841">
    <property type="entry name" value="Transglut_core"/>
    <property type="match status" value="1"/>
</dbReference>
<evidence type="ECO:0000313" key="4">
    <source>
        <dbReference type="Proteomes" id="UP001460270"/>
    </source>
</evidence>
<dbReference type="Pfam" id="PF23265">
    <property type="entry name" value="Ig-like_KY"/>
    <property type="match status" value="2"/>
</dbReference>
<dbReference type="PANTHER" id="PTHR46333:SF4">
    <property type="entry name" value="TRANSGLUTAMINASE-LIKE DOMAIN-CONTAINING PROTEIN"/>
    <property type="match status" value="1"/>
</dbReference>
<keyword evidence="4" id="KW-1185">Reference proteome</keyword>
<protein>
    <recommendedName>
        <fullName evidence="2">Transglutaminase-like domain-containing protein</fullName>
    </recommendedName>
</protein>
<dbReference type="InterPro" id="IPR056564">
    <property type="entry name" value="Ig-like_KY"/>
</dbReference>